<dbReference type="PROSITE" id="PS50234">
    <property type="entry name" value="VWFA"/>
    <property type="match status" value="1"/>
</dbReference>
<dbReference type="InterPro" id="IPR002035">
    <property type="entry name" value="VWF_A"/>
</dbReference>
<protein>
    <submittedName>
        <fullName evidence="3">VWA domain-containing protein</fullName>
    </submittedName>
</protein>
<dbReference type="EMBL" id="JAVKPH010000039">
    <property type="protein sequence ID" value="MDR5654945.1"/>
    <property type="molecule type" value="Genomic_DNA"/>
</dbReference>
<dbReference type="SUPFAM" id="SSF53300">
    <property type="entry name" value="vWA-like"/>
    <property type="match status" value="1"/>
</dbReference>
<dbReference type="Proteomes" id="UP001247754">
    <property type="component" value="Unassembled WGS sequence"/>
</dbReference>
<sequence length="944" mass="100644">MKPLVTAGLAALTLSLAAPTLAQERQNTILVLDASGSMWGQIDGVNKITIAREVVADILSDFSADQNLGFVTYGHRERGQCSDIETVVAPAPGTADEIARIVNELNPRGMTPMTDAVIAAAQALRHTEQAATVILVSDGIETCNPDPCAAARALEAAGVDFTAHVIGFDVRGEAEALMQMQCIAEETGGRFLTADNARELTDALREVTAAPPSGTFTFTANLAGGKIGDEPIWDQPSMPLDIPLLPGEVIWEISDTGFNMMRTGTANPLTADLPFGDYIVTVHSTAQDDFSQTEISLASDSASNVHAIFPPIAPEQPLAQVFAPAQAVVGSAFRVTWEGEDLHPRDYVTIVPADAEDGIYGDYDRLEDRTEGELRAPTQPGFYEVRLQLDAGDGVLARTPIEVVDADVTVSAPAQVVVGSAFPVTWQAEGMHPRDYVTIVPAGAEDGAYGDYHRMEGDAEGELRAPAEPGLYEVRLQLDAGDRVLARTPVEVVDADVTVSAPAQVVVGSAFPVTWQAGGLHPRDYVTIVPAGADDGTYGDYDRMEGDAEGELRAPVEPGLYEVRLQLDTGDRVLARTPVEVVDADVTVSAPAQVVVGSAFPVTWQAEGLHPRDYVTIVPAGADDGAYGDYHRMEGDAEGELRAPAEPGLYEVRLQLDTGDRVLARTPVEVVDADVTVSAPAQVVVGSAFPVTWQAEGLHPRDYVTIVPAGADDGAYGDYHRMEGDAEGELRAPAEPGLYEVRLQLDAGDRVLARAPVEVIEGDVSLNGPDRVRAETEITVSWSGVIHPRDYVAIVRIGTPDGEQSGYRRIGDADRGTFTAPAEPGAYEVRYHLDHGDRVMARRPIEVLAADAPMDEGAGLVVPATARPGETIVVRWTGGGESEDRRVALARADQADFSWISFASAVGIDSLEIEMPDAPGTYEIRYLDITERAVLGRAIITLGE</sequence>
<reference evidence="3 4" key="1">
    <citation type="submission" date="2023-09" db="EMBL/GenBank/DDBJ databases">
        <title>Xinfangfangia sedmenti sp. nov., isolated the sedment.</title>
        <authorList>
            <person name="Xu L."/>
        </authorList>
    </citation>
    <scope>NUCLEOTIDE SEQUENCE [LARGE SCALE GENOMIC DNA]</scope>
    <source>
        <strain evidence="3 4">LG-4</strain>
    </source>
</reference>
<dbReference type="SMART" id="SM00327">
    <property type="entry name" value="VWA"/>
    <property type="match status" value="1"/>
</dbReference>
<dbReference type="Pfam" id="PF00092">
    <property type="entry name" value="VWA"/>
    <property type="match status" value="1"/>
</dbReference>
<keyword evidence="1" id="KW-0732">Signal</keyword>
<feature type="chain" id="PRO_5046392233" evidence="1">
    <location>
        <begin position="23"/>
        <end position="944"/>
    </location>
</feature>
<feature type="signal peptide" evidence="1">
    <location>
        <begin position="1"/>
        <end position="22"/>
    </location>
</feature>
<feature type="domain" description="VWFA" evidence="2">
    <location>
        <begin position="27"/>
        <end position="207"/>
    </location>
</feature>
<dbReference type="InterPro" id="IPR036465">
    <property type="entry name" value="vWFA_dom_sf"/>
</dbReference>
<evidence type="ECO:0000313" key="3">
    <source>
        <dbReference type="EMBL" id="MDR5654945.1"/>
    </source>
</evidence>
<name>A0ABU1FDI2_9RHOB</name>
<accession>A0ABU1FDI2</accession>
<dbReference type="Gene3D" id="3.40.50.410">
    <property type="entry name" value="von Willebrand factor, type A domain"/>
    <property type="match status" value="1"/>
</dbReference>
<gene>
    <name evidence="3" type="ORF">RGD00_20230</name>
</gene>
<proteinExistence type="predicted"/>
<evidence type="ECO:0000313" key="4">
    <source>
        <dbReference type="Proteomes" id="UP001247754"/>
    </source>
</evidence>
<evidence type="ECO:0000256" key="1">
    <source>
        <dbReference type="SAM" id="SignalP"/>
    </source>
</evidence>
<keyword evidence="4" id="KW-1185">Reference proteome</keyword>
<evidence type="ECO:0000259" key="2">
    <source>
        <dbReference type="PROSITE" id="PS50234"/>
    </source>
</evidence>
<organism evidence="3 4">
    <name type="scientific">Ruixingdingia sedimenti</name>
    <dbReference type="NCBI Taxonomy" id="3073604"/>
    <lineage>
        <taxon>Bacteria</taxon>
        <taxon>Pseudomonadati</taxon>
        <taxon>Pseudomonadota</taxon>
        <taxon>Alphaproteobacteria</taxon>
        <taxon>Rhodobacterales</taxon>
        <taxon>Paracoccaceae</taxon>
        <taxon>Ruixingdingia</taxon>
    </lineage>
</organism>
<comment type="caution">
    <text evidence="3">The sequence shown here is derived from an EMBL/GenBank/DDBJ whole genome shotgun (WGS) entry which is preliminary data.</text>
</comment>